<evidence type="ECO:0000256" key="2">
    <source>
        <dbReference type="ARBA" id="ARBA00023002"/>
    </source>
</evidence>
<accession>A0A2V1D757</accession>
<dbReference type="PANTHER" id="PTHR47706">
    <property type="entry name" value="NMRA-LIKE FAMILY PROTEIN"/>
    <property type="match status" value="1"/>
</dbReference>
<dbReference type="InterPro" id="IPR051609">
    <property type="entry name" value="NmrA/Isoflavone_reductase-like"/>
</dbReference>
<evidence type="ECO:0000259" key="3">
    <source>
        <dbReference type="Pfam" id="PF05368"/>
    </source>
</evidence>
<dbReference type="STRING" id="97972.A0A2V1D757"/>
<keyword evidence="2" id="KW-0560">Oxidoreductase</keyword>
<dbReference type="SUPFAM" id="SSF51735">
    <property type="entry name" value="NAD(P)-binding Rossmann-fold domains"/>
    <property type="match status" value="1"/>
</dbReference>
<organism evidence="4 5">
    <name type="scientific">Periconia macrospinosa</name>
    <dbReference type="NCBI Taxonomy" id="97972"/>
    <lineage>
        <taxon>Eukaryota</taxon>
        <taxon>Fungi</taxon>
        <taxon>Dikarya</taxon>
        <taxon>Ascomycota</taxon>
        <taxon>Pezizomycotina</taxon>
        <taxon>Dothideomycetes</taxon>
        <taxon>Pleosporomycetidae</taxon>
        <taxon>Pleosporales</taxon>
        <taxon>Massarineae</taxon>
        <taxon>Periconiaceae</taxon>
        <taxon>Periconia</taxon>
    </lineage>
</organism>
<dbReference type="GO" id="GO:0016491">
    <property type="term" value="F:oxidoreductase activity"/>
    <property type="evidence" value="ECO:0007669"/>
    <property type="project" value="UniProtKB-KW"/>
</dbReference>
<reference evidence="4 5" key="1">
    <citation type="journal article" date="2018" name="Sci. Rep.">
        <title>Comparative genomics provides insights into the lifestyle and reveals functional heterogeneity of dark septate endophytic fungi.</title>
        <authorList>
            <person name="Knapp D.G."/>
            <person name="Nemeth J.B."/>
            <person name="Barry K."/>
            <person name="Hainaut M."/>
            <person name="Henrissat B."/>
            <person name="Johnson J."/>
            <person name="Kuo A."/>
            <person name="Lim J.H.P."/>
            <person name="Lipzen A."/>
            <person name="Nolan M."/>
            <person name="Ohm R.A."/>
            <person name="Tamas L."/>
            <person name="Grigoriev I.V."/>
            <person name="Spatafora J.W."/>
            <person name="Nagy L.G."/>
            <person name="Kovacs G.M."/>
        </authorList>
    </citation>
    <scope>NUCLEOTIDE SEQUENCE [LARGE SCALE GENOMIC DNA]</scope>
    <source>
        <strain evidence="4 5">DSE2036</strain>
    </source>
</reference>
<keyword evidence="1" id="KW-0521">NADP</keyword>
<dbReference type="Pfam" id="PF05368">
    <property type="entry name" value="NmrA"/>
    <property type="match status" value="1"/>
</dbReference>
<evidence type="ECO:0000256" key="1">
    <source>
        <dbReference type="ARBA" id="ARBA00022857"/>
    </source>
</evidence>
<dbReference type="InterPro" id="IPR045312">
    <property type="entry name" value="PCBER-like"/>
</dbReference>
<dbReference type="Proteomes" id="UP000244855">
    <property type="component" value="Unassembled WGS sequence"/>
</dbReference>
<dbReference type="InterPro" id="IPR008030">
    <property type="entry name" value="NmrA-like"/>
</dbReference>
<dbReference type="Gene3D" id="3.90.25.10">
    <property type="entry name" value="UDP-galactose 4-epimerase, domain 1"/>
    <property type="match status" value="1"/>
</dbReference>
<gene>
    <name evidence="4" type="ORF">DM02DRAFT_541561</name>
</gene>
<dbReference type="CDD" id="cd05259">
    <property type="entry name" value="PCBER_SDR_a"/>
    <property type="match status" value="1"/>
</dbReference>
<feature type="domain" description="NmrA-like" evidence="3">
    <location>
        <begin position="5"/>
        <end position="240"/>
    </location>
</feature>
<dbReference type="OrthoDB" id="9974981at2759"/>
<name>A0A2V1D757_9PLEO</name>
<dbReference type="EMBL" id="KZ805590">
    <property type="protein sequence ID" value="PVH93433.1"/>
    <property type="molecule type" value="Genomic_DNA"/>
</dbReference>
<dbReference type="Gene3D" id="3.40.50.720">
    <property type="entry name" value="NAD(P)-binding Rossmann-like Domain"/>
    <property type="match status" value="1"/>
</dbReference>
<dbReference type="PANTHER" id="PTHR47706:SF10">
    <property type="entry name" value="NMRA-LIKE DOMAIN-CONTAINING PROTEIN"/>
    <property type="match status" value="1"/>
</dbReference>
<keyword evidence="5" id="KW-1185">Reference proteome</keyword>
<dbReference type="InterPro" id="IPR036291">
    <property type="entry name" value="NAD(P)-bd_dom_sf"/>
</dbReference>
<proteinExistence type="predicted"/>
<evidence type="ECO:0000313" key="5">
    <source>
        <dbReference type="Proteomes" id="UP000244855"/>
    </source>
</evidence>
<sequence>MSPFKNILIVGAAGSIGTHVLKTLEQEPTFTLTLLQRASSKAKLPAHLRTISIADSYPTDELVQAFKDQDVIVNCMTSLSAADQFRMVDAAISAGVTRYVPSEYGLNNLRPDAQALNSVFHDKGKVQEYLRAKATDGAIEWMSISCGMWIRWSMEHEFLGMHVKEKKFIFWDDGEGLFSCTTEENTANGLVQALLNRDETKNTNVFLSDFVISQQELIKAIERIQGITYDKETIDSQKLIQEKQDAVRGGDQMAIYALIETGFVTGKYGGNLEKEGELFNDRLGLPRKTLDNVVEEALRAQNVI</sequence>
<dbReference type="AlphaFoldDB" id="A0A2V1D757"/>
<evidence type="ECO:0000313" key="4">
    <source>
        <dbReference type="EMBL" id="PVH93433.1"/>
    </source>
</evidence>
<protein>
    <submittedName>
        <fullName evidence="4">NAD(P)-binding protein</fullName>
    </submittedName>
</protein>